<sequence>RIEWCEVCPQGREELTLKFYCQPLSILQPLTSAICTKTSISEETPCHNPNSQHGLDQLEQTWPDRGLTGPLAFGFLHLWRSSRPTHGTLTRCCTSHSNICLFEGHRQGAAHFILGLAHRTWTDRWPSQSRTCEHAEPVSSTCSFHPLAARVNGIHVASSSGVIYLPSGYENCPRQAQ</sequence>
<reference evidence="1 2" key="1">
    <citation type="submission" date="2018-10" db="EMBL/GenBank/DDBJ databases">
        <title>Genome assembly for a Yunnan-Guizhou Plateau 3E fish, Anabarilius grahami (Regan), and its evolutionary and genetic applications.</title>
        <authorList>
            <person name="Jiang W."/>
        </authorList>
    </citation>
    <scope>NUCLEOTIDE SEQUENCE [LARGE SCALE GENOMIC DNA]</scope>
    <source>
        <strain evidence="1">AG-KIZ</strain>
        <tissue evidence="1">Muscle</tissue>
    </source>
</reference>
<organism evidence="1 2">
    <name type="scientific">Anabarilius grahami</name>
    <name type="common">Kanglang fish</name>
    <name type="synonym">Barilius grahami</name>
    <dbReference type="NCBI Taxonomy" id="495550"/>
    <lineage>
        <taxon>Eukaryota</taxon>
        <taxon>Metazoa</taxon>
        <taxon>Chordata</taxon>
        <taxon>Craniata</taxon>
        <taxon>Vertebrata</taxon>
        <taxon>Euteleostomi</taxon>
        <taxon>Actinopterygii</taxon>
        <taxon>Neopterygii</taxon>
        <taxon>Teleostei</taxon>
        <taxon>Ostariophysi</taxon>
        <taxon>Cypriniformes</taxon>
        <taxon>Xenocyprididae</taxon>
        <taxon>Xenocypridinae</taxon>
        <taxon>Xenocypridinae incertae sedis</taxon>
        <taxon>Anabarilius</taxon>
    </lineage>
</organism>
<accession>A0A3N0XS83</accession>
<dbReference type="Proteomes" id="UP000281406">
    <property type="component" value="Unassembled WGS sequence"/>
</dbReference>
<evidence type="ECO:0000313" key="1">
    <source>
        <dbReference type="EMBL" id="ROJ25227.1"/>
    </source>
</evidence>
<name>A0A3N0XS83_ANAGA</name>
<protein>
    <submittedName>
        <fullName evidence="1">Uncharacterized protein</fullName>
    </submittedName>
</protein>
<keyword evidence="2" id="KW-1185">Reference proteome</keyword>
<gene>
    <name evidence="1" type="ORF">DPX16_20040</name>
</gene>
<feature type="non-terminal residue" evidence="1">
    <location>
        <position position="1"/>
    </location>
</feature>
<dbReference type="EMBL" id="RJVU01063416">
    <property type="protein sequence ID" value="ROJ25227.1"/>
    <property type="molecule type" value="Genomic_DNA"/>
</dbReference>
<dbReference type="AlphaFoldDB" id="A0A3N0XS83"/>
<proteinExistence type="predicted"/>
<evidence type="ECO:0000313" key="2">
    <source>
        <dbReference type="Proteomes" id="UP000281406"/>
    </source>
</evidence>
<comment type="caution">
    <text evidence="1">The sequence shown here is derived from an EMBL/GenBank/DDBJ whole genome shotgun (WGS) entry which is preliminary data.</text>
</comment>